<name>A0A0E9VGT6_ANGAN</name>
<dbReference type="EMBL" id="GBXM01031922">
    <property type="protein sequence ID" value="JAH76655.1"/>
    <property type="molecule type" value="Transcribed_RNA"/>
</dbReference>
<reference evidence="1" key="2">
    <citation type="journal article" date="2015" name="Fish Shellfish Immunol.">
        <title>Early steps in the European eel (Anguilla anguilla)-Vibrio vulnificus interaction in the gills: Role of the RtxA13 toxin.</title>
        <authorList>
            <person name="Callol A."/>
            <person name="Pajuelo D."/>
            <person name="Ebbesson L."/>
            <person name="Teles M."/>
            <person name="MacKenzie S."/>
            <person name="Amaro C."/>
        </authorList>
    </citation>
    <scope>NUCLEOTIDE SEQUENCE</scope>
</reference>
<dbReference type="AlphaFoldDB" id="A0A0E9VGT6"/>
<organism evidence="1">
    <name type="scientific">Anguilla anguilla</name>
    <name type="common">European freshwater eel</name>
    <name type="synonym">Muraena anguilla</name>
    <dbReference type="NCBI Taxonomy" id="7936"/>
    <lineage>
        <taxon>Eukaryota</taxon>
        <taxon>Metazoa</taxon>
        <taxon>Chordata</taxon>
        <taxon>Craniata</taxon>
        <taxon>Vertebrata</taxon>
        <taxon>Euteleostomi</taxon>
        <taxon>Actinopterygii</taxon>
        <taxon>Neopterygii</taxon>
        <taxon>Teleostei</taxon>
        <taxon>Anguilliformes</taxon>
        <taxon>Anguillidae</taxon>
        <taxon>Anguilla</taxon>
    </lineage>
</organism>
<accession>A0A0E9VGT6</accession>
<sequence>MELKFDLCLIRQLLSSTVYGFLFTSEVQFNRTDIYIKCLINQLPRHSTALFCMLPVGLRERSIV</sequence>
<protein>
    <submittedName>
        <fullName evidence="1">Uncharacterized protein</fullName>
    </submittedName>
</protein>
<evidence type="ECO:0000313" key="1">
    <source>
        <dbReference type="EMBL" id="JAH76655.1"/>
    </source>
</evidence>
<proteinExistence type="predicted"/>
<reference evidence="1" key="1">
    <citation type="submission" date="2014-11" db="EMBL/GenBank/DDBJ databases">
        <authorList>
            <person name="Amaro Gonzalez C."/>
        </authorList>
    </citation>
    <scope>NUCLEOTIDE SEQUENCE</scope>
</reference>